<proteinExistence type="predicted"/>
<feature type="signal peptide" evidence="6">
    <location>
        <begin position="1"/>
        <end position="30"/>
    </location>
</feature>
<evidence type="ECO:0000259" key="7">
    <source>
        <dbReference type="PROSITE" id="PS50093"/>
    </source>
</evidence>
<dbReference type="GO" id="GO:0005261">
    <property type="term" value="F:monoatomic cation channel activity"/>
    <property type="evidence" value="ECO:0007669"/>
    <property type="project" value="TreeGrafter"/>
</dbReference>
<gene>
    <name evidence="8" type="ORF">EG028_22670</name>
</gene>
<evidence type="ECO:0000313" key="8">
    <source>
        <dbReference type="EMBL" id="RPD38951.1"/>
    </source>
</evidence>
<keyword evidence="9" id="KW-1185">Reference proteome</keyword>
<keyword evidence="3" id="KW-0677">Repeat</keyword>
<dbReference type="CDD" id="cd00146">
    <property type="entry name" value="PKD"/>
    <property type="match status" value="14"/>
</dbReference>
<dbReference type="GO" id="GO:0006816">
    <property type="term" value="P:calcium ion transport"/>
    <property type="evidence" value="ECO:0007669"/>
    <property type="project" value="TreeGrafter"/>
</dbReference>
<feature type="domain" description="PKD" evidence="7">
    <location>
        <begin position="981"/>
        <end position="1033"/>
    </location>
</feature>
<feature type="domain" description="PKD" evidence="7">
    <location>
        <begin position="884"/>
        <end position="951"/>
    </location>
</feature>
<dbReference type="RefSeq" id="WP_120518499.1">
    <property type="nucleotide sequence ID" value="NZ_QXZY01000013.1"/>
</dbReference>
<evidence type="ECO:0000256" key="1">
    <source>
        <dbReference type="ARBA" id="ARBA00004141"/>
    </source>
</evidence>
<protein>
    <submittedName>
        <fullName evidence="8">PKD domain-containing protein</fullName>
    </submittedName>
</protein>
<dbReference type="InterPro" id="IPR013783">
    <property type="entry name" value="Ig-like_fold"/>
</dbReference>
<dbReference type="SUPFAM" id="SSF49299">
    <property type="entry name" value="PKD domain"/>
    <property type="match status" value="15"/>
</dbReference>
<dbReference type="SMART" id="SM00089">
    <property type="entry name" value="PKD"/>
    <property type="match status" value="15"/>
</dbReference>
<dbReference type="OrthoDB" id="7794186at2"/>
<comment type="subcellular location">
    <subcellularLocation>
        <location evidence="1">Membrane</location>
        <topology evidence="1">Multi-pass membrane protein</topology>
    </subcellularLocation>
</comment>
<dbReference type="Pfam" id="PF13585">
    <property type="entry name" value="CHU_C"/>
    <property type="match status" value="1"/>
</dbReference>
<feature type="domain" description="PKD" evidence="7">
    <location>
        <begin position="726"/>
        <end position="776"/>
    </location>
</feature>
<dbReference type="PROSITE" id="PS50093">
    <property type="entry name" value="PKD"/>
    <property type="match status" value="14"/>
</dbReference>
<dbReference type="Pfam" id="PF00801">
    <property type="entry name" value="PKD"/>
    <property type="match status" value="2"/>
</dbReference>
<reference evidence="9" key="1">
    <citation type="submission" date="2018-11" db="EMBL/GenBank/DDBJ databases">
        <title>Chitinophaga lutea sp.nov., isolate from arsenic contaminated soil.</title>
        <authorList>
            <person name="Zong Y."/>
        </authorList>
    </citation>
    <scope>NUCLEOTIDE SEQUENCE [LARGE SCALE GENOMIC DNA]</scope>
    <source>
        <strain evidence="9">YLT18</strain>
    </source>
</reference>
<feature type="domain" description="PKD" evidence="7">
    <location>
        <begin position="362"/>
        <end position="429"/>
    </location>
</feature>
<dbReference type="PANTHER" id="PTHR46730">
    <property type="entry name" value="POLYCYSTIN-1"/>
    <property type="match status" value="1"/>
</dbReference>
<comment type="caution">
    <text evidence="8">The sequence shown here is derived from an EMBL/GenBank/DDBJ whole genome shotgun (WGS) entry which is preliminary data.</text>
</comment>
<keyword evidence="2" id="KW-0812">Transmembrane</keyword>
<dbReference type="EMBL" id="RMBX01000013">
    <property type="protein sequence ID" value="RPD38951.1"/>
    <property type="molecule type" value="Genomic_DNA"/>
</dbReference>
<feature type="domain" description="PKD" evidence="7">
    <location>
        <begin position="1136"/>
        <end position="1201"/>
    </location>
</feature>
<keyword evidence="5" id="KW-0472">Membrane</keyword>
<dbReference type="NCBIfam" id="TIGR04131">
    <property type="entry name" value="Bac_Flav_CTERM"/>
    <property type="match status" value="1"/>
</dbReference>
<feature type="domain" description="PKD" evidence="7">
    <location>
        <begin position="528"/>
        <end position="593"/>
    </location>
</feature>
<dbReference type="InterPro" id="IPR000601">
    <property type="entry name" value="PKD_dom"/>
</dbReference>
<dbReference type="Pfam" id="PF18911">
    <property type="entry name" value="PKD_4"/>
    <property type="match status" value="12"/>
</dbReference>
<dbReference type="Gene3D" id="2.60.40.10">
    <property type="entry name" value="Immunoglobulins"/>
    <property type="match status" value="15"/>
</dbReference>
<feature type="domain" description="PKD" evidence="7">
    <location>
        <begin position="1050"/>
        <end position="1096"/>
    </location>
</feature>
<dbReference type="PANTHER" id="PTHR46730:SF4">
    <property type="entry name" value="POLYCYSTIC KIDNEY DISEASE PROTEIN 1-LIKE 1"/>
    <property type="match status" value="1"/>
</dbReference>
<feature type="domain" description="PKD" evidence="7">
    <location>
        <begin position="303"/>
        <end position="358"/>
    </location>
</feature>
<evidence type="ECO:0000313" key="9">
    <source>
        <dbReference type="Proteomes" id="UP000279089"/>
    </source>
</evidence>
<evidence type="ECO:0000256" key="6">
    <source>
        <dbReference type="SAM" id="SignalP"/>
    </source>
</evidence>
<sequence>MNYQLRPGRWKMSLLGFLLAILTAVSPAYAQTARFTADVTSGCAPLTVSFTNQSDNGSTAYDWNFGLGAHATTRNASKVFTDPGTYNVTLTVTYPGGARTFSTLITVHDVPAPAFTPSITTGCTPLAVSFTDQSTPGSGTISSITWDFGDGNTAQGAATSHTYTVGGSFSVTTIVENSFGCKKSVTLPNIIKADETPDVDFTADATGSCLTPHAVNFRGLGSGGATFAWDFGDPASGSNTSTDQFPSHTYQSEGRYTVTFTARSNLGCEKVVTKPAYIIIEKTKPDFVVDGTACAESIVTLRNTTTPAATTSLWTLPDGRTSSSTNASFSFATPGSYNVTLTSGPPGCEETITKTITVHPGPQASFTANPQQGCAVPFTTQFSSQSIDAATYRWDFGDGQTAGTGANPGHTYQAFGSYDVTLLVTSAQGCTDEVTLMDYIRLEEPQGQMFISQPEGCLPHSTSFSAFLTTAGNIVGYTWNFGDGTTSNLPTPSHTYTVQGIYNVTVTLEISGGCRIVAQGTVRAGEIPVVEFDATPKAPCADVPVVFTNLSVPRGTEWLWTFPEDNNSTETAENPSHVFRRIGLHDVTLEVSNFGCRRSLTKTDFIRILPPVADFTFTRSCADRYSVQFVDRSDFGPIVGSPRSWKWEFGDGNTSTAQSPTHVYAQTGLYEITLTVSDGNCESVTRLALEVIDEKPVITSDKGEICAGESVVISRNDLNEDLIERWEWLWGDGTYSPNGGNDISKTYRNPGTYNVVLRIMDRNNCLSESNTLAIQVNGAIANFNASGLRCVNEDRLFTDASTALHGYGITSWAWNFGDGTPAENVTVKPENYEHVFNTQGTYDVTLTVKDAAGCETTITKPIAVIAVNAQFGTASQIACQNTGMQFSNQSSGANLTYAWDFGDGTTDNALHPVKTYTAPGKYTVKLNISDNEGCSSSIQKDEYITVPDPQSKFTVPSTLNVCPPALVQLTNESTEFDRSVWDFGDGSRSDLEEPSHIYNLPGTYTITLQVYSEGDCPSSSTQQIKIDGPIGTKTVSPLTGCAPHDITLTAASPNTVKYIWDLDNGTVQTTTTSSFTYKYDNPGVYYPRVVLEDAQGCKVPAQGPRDSVIVDDVKVSFTLDDSQACDQARIMFNNTTTALSKDNHGDPLTYAWDFGVTNRTDDVSGDENPAFLYTAVGSYTVTLTATSRYGCVDSKTMPVRVAPQPDASIRPVGPVCEGQTLVFSGLENKNMPNTQWSWLVNDVPSVTGPAGPKITFDQPGTHNVKLVIRNDEGTCPDIAELNITVNPLPTLNVTPKTAVVCEGQSLQLQSHGSPAQYSWTDYNISDPAAPNPSISPVQDTMYKVLAVSSFGCIRRDSMRVVVSHPFDVQSTSAVLCEGQRTQLHASGAIHYRWIPATGLSRGDVASPMAGPAQTTTYQLVGYGHDACFTDTALVTVTVHPAPVINAGPEKIVAAGTSLVLNVNGSDDITSWSWFPEKYLDCYTCPNPEVTPQSNVTYNISATNQFGCTSVTALSVRLICDGSSAFIPNSFSPNGDGQNDIFYVRGKGISAVKSFRVYNRWGQMVFERNNCQSDDASCGWDGKFGGALLNPDVYIYYVEVVCNGNEQMLLKGNITLLR</sequence>
<feature type="domain" description="PKD" evidence="7">
    <location>
        <begin position="640"/>
        <end position="678"/>
    </location>
</feature>
<feature type="domain" description="PKD" evidence="7">
    <location>
        <begin position="810"/>
        <end position="864"/>
    </location>
</feature>
<feature type="domain" description="PKD" evidence="7">
    <location>
        <begin position="471"/>
        <end position="522"/>
    </location>
</feature>
<evidence type="ECO:0000256" key="4">
    <source>
        <dbReference type="ARBA" id="ARBA00022989"/>
    </source>
</evidence>
<name>A0A3N4M6P5_9BACT</name>
<dbReference type="GO" id="GO:0005886">
    <property type="term" value="C:plasma membrane"/>
    <property type="evidence" value="ECO:0007669"/>
    <property type="project" value="TreeGrafter"/>
</dbReference>
<organism evidence="8 9">
    <name type="scientific">Chitinophaga barathri</name>
    <dbReference type="NCBI Taxonomy" id="1647451"/>
    <lineage>
        <taxon>Bacteria</taxon>
        <taxon>Pseudomonadati</taxon>
        <taxon>Bacteroidota</taxon>
        <taxon>Chitinophagia</taxon>
        <taxon>Chitinophagales</taxon>
        <taxon>Chitinophagaceae</taxon>
        <taxon>Chitinophaga</taxon>
    </lineage>
</organism>
<feature type="domain" description="PKD" evidence="7">
    <location>
        <begin position="31"/>
        <end position="107"/>
    </location>
</feature>
<dbReference type="InterPro" id="IPR026341">
    <property type="entry name" value="T9SS_type_B"/>
</dbReference>
<feature type="chain" id="PRO_5018206683" evidence="6">
    <location>
        <begin position="31"/>
        <end position="1617"/>
    </location>
</feature>
<evidence type="ECO:0000256" key="2">
    <source>
        <dbReference type="ARBA" id="ARBA00022692"/>
    </source>
</evidence>
<dbReference type="Proteomes" id="UP000279089">
    <property type="component" value="Unassembled WGS sequence"/>
</dbReference>
<accession>A0A3N4M6P5</accession>
<dbReference type="InterPro" id="IPR022409">
    <property type="entry name" value="PKD/Chitinase_dom"/>
</dbReference>
<keyword evidence="6" id="KW-0732">Signal</keyword>
<dbReference type="InterPro" id="IPR035986">
    <property type="entry name" value="PKD_dom_sf"/>
</dbReference>
<keyword evidence="4" id="KW-1133">Transmembrane helix</keyword>
<evidence type="ECO:0000256" key="5">
    <source>
        <dbReference type="ARBA" id="ARBA00023136"/>
    </source>
</evidence>
<feature type="domain" description="PKD" evidence="7">
    <location>
        <begin position="111"/>
        <end position="180"/>
    </location>
</feature>
<feature type="domain" description="PKD" evidence="7">
    <location>
        <begin position="221"/>
        <end position="267"/>
    </location>
</feature>
<evidence type="ECO:0000256" key="3">
    <source>
        <dbReference type="ARBA" id="ARBA00022737"/>
    </source>
</evidence>